<gene>
    <name evidence="3" type="ORF">HannXRQ_Chr03g0092141</name>
    <name evidence="2" type="ORF">HanXRQr2_Chr03g0136181</name>
</gene>
<keyword evidence="4" id="KW-1185">Reference proteome</keyword>
<proteinExistence type="predicted"/>
<evidence type="ECO:0000313" key="2">
    <source>
        <dbReference type="EMBL" id="KAF5816614.1"/>
    </source>
</evidence>
<protein>
    <submittedName>
        <fullName evidence="3">Uncharacterized protein</fullName>
    </submittedName>
</protein>
<evidence type="ECO:0000313" key="3">
    <source>
        <dbReference type="EMBL" id="OTG32945.1"/>
    </source>
</evidence>
<keyword evidence="1" id="KW-0812">Transmembrane</keyword>
<keyword evidence="1" id="KW-0472">Membrane</keyword>
<dbReference type="EMBL" id="CM007892">
    <property type="protein sequence ID" value="OTG32945.1"/>
    <property type="molecule type" value="Genomic_DNA"/>
</dbReference>
<reference evidence="2" key="3">
    <citation type="submission" date="2020-06" db="EMBL/GenBank/DDBJ databases">
        <title>Helianthus annuus Genome sequencing and assembly Release 2.</title>
        <authorList>
            <person name="Gouzy J."/>
            <person name="Langlade N."/>
            <person name="Munos S."/>
        </authorList>
    </citation>
    <scope>NUCLEOTIDE SEQUENCE</scope>
    <source>
        <tissue evidence="2">Leaves</tissue>
    </source>
</reference>
<accession>A0A251VBH8</accession>
<evidence type="ECO:0000256" key="1">
    <source>
        <dbReference type="SAM" id="Phobius"/>
    </source>
</evidence>
<reference evidence="3" key="2">
    <citation type="submission" date="2017-02" db="EMBL/GenBank/DDBJ databases">
        <title>Sunflower complete genome.</title>
        <authorList>
            <person name="Langlade N."/>
            <person name="Munos S."/>
        </authorList>
    </citation>
    <scope>NUCLEOTIDE SEQUENCE [LARGE SCALE GENOMIC DNA]</scope>
    <source>
        <tissue evidence="3">Leaves</tissue>
    </source>
</reference>
<organism evidence="3 4">
    <name type="scientific">Helianthus annuus</name>
    <name type="common">Common sunflower</name>
    <dbReference type="NCBI Taxonomy" id="4232"/>
    <lineage>
        <taxon>Eukaryota</taxon>
        <taxon>Viridiplantae</taxon>
        <taxon>Streptophyta</taxon>
        <taxon>Embryophyta</taxon>
        <taxon>Tracheophyta</taxon>
        <taxon>Spermatophyta</taxon>
        <taxon>Magnoliopsida</taxon>
        <taxon>eudicotyledons</taxon>
        <taxon>Gunneridae</taxon>
        <taxon>Pentapetalae</taxon>
        <taxon>asterids</taxon>
        <taxon>campanulids</taxon>
        <taxon>Asterales</taxon>
        <taxon>Asteraceae</taxon>
        <taxon>Asteroideae</taxon>
        <taxon>Heliantheae alliance</taxon>
        <taxon>Heliantheae</taxon>
        <taxon>Helianthus</taxon>
    </lineage>
</organism>
<dbReference type="EMBL" id="MNCJ02000318">
    <property type="protein sequence ID" value="KAF5816614.1"/>
    <property type="molecule type" value="Genomic_DNA"/>
</dbReference>
<dbReference type="Gramene" id="mRNA:HanXRQr2_Chr03g0136181">
    <property type="protein sequence ID" value="CDS:HanXRQr2_Chr03g0136181.1"/>
    <property type="gene ID" value="HanXRQr2_Chr03g0136181"/>
</dbReference>
<keyword evidence="1" id="KW-1133">Transmembrane helix</keyword>
<name>A0A251VBH8_HELAN</name>
<dbReference type="AlphaFoldDB" id="A0A251VBH8"/>
<evidence type="ECO:0000313" key="4">
    <source>
        <dbReference type="Proteomes" id="UP000215914"/>
    </source>
</evidence>
<sequence>MSGKTTHLRSFSFSVPNPKCHTFFLPLLFTPLLLLLHSFFSPMSFIGLTLRMKFLLLRSPFLFHYKLTL</sequence>
<dbReference type="InParanoid" id="A0A251VBH8"/>
<dbReference type="Proteomes" id="UP000215914">
    <property type="component" value="Chromosome 3"/>
</dbReference>
<reference evidence="2 4" key="1">
    <citation type="journal article" date="2017" name="Nature">
        <title>The sunflower genome provides insights into oil metabolism, flowering and Asterid evolution.</title>
        <authorList>
            <person name="Badouin H."/>
            <person name="Gouzy J."/>
            <person name="Grassa C.J."/>
            <person name="Murat F."/>
            <person name="Staton S.E."/>
            <person name="Cottret L."/>
            <person name="Lelandais-Briere C."/>
            <person name="Owens G.L."/>
            <person name="Carrere S."/>
            <person name="Mayjonade B."/>
            <person name="Legrand L."/>
            <person name="Gill N."/>
            <person name="Kane N.C."/>
            <person name="Bowers J.E."/>
            <person name="Hubner S."/>
            <person name="Bellec A."/>
            <person name="Berard A."/>
            <person name="Berges H."/>
            <person name="Blanchet N."/>
            <person name="Boniface M.C."/>
            <person name="Brunel D."/>
            <person name="Catrice O."/>
            <person name="Chaidir N."/>
            <person name="Claudel C."/>
            <person name="Donnadieu C."/>
            <person name="Faraut T."/>
            <person name="Fievet G."/>
            <person name="Helmstetter N."/>
            <person name="King M."/>
            <person name="Knapp S.J."/>
            <person name="Lai Z."/>
            <person name="Le Paslier M.C."/>
            <person name="Lippi Y."/>
            <person name="Lorenzon L."/>
            <person name="Mandel J.R."/>
            <person name="Marage G."/>
            <person name="Marchand G."/>
            <person name="Marquand E."/>
            <person name="Bret-Mestries E."/>
            <person name="Morien E."/>
            <person name="Nambeesan S."/>
            <person name="Nguyen T."/>
            <person name="Pegot-Espagnet P."/>
            <person name="Pouilly N."/>
            <person name="Raftis F."/>
            <person name="Sallet E."/>
            <person name="Schiex T."/>
            <person name="Thomas J."/>
            <person name="Vandecasteele C."/>
            <person name="Vares D."/>
            <person name="Vear F."/>
            <person name="Vautrin S."/>
            <person name="Crespi M."/>
            <person name="Mangin B."/>
            <person name="Burke J.M."/>
            <person name="Salse J."/>
            <person name="Munos S."/>
            <person name="Vincourt P."/>
            <person name="Rieseberg L.H."/>
            <person name="Langlade N.B."/>
        </authorList>
    </citation>
    <scope>NUCLEOTIDE SEQUENCE [LARGE SCALE GENOMIC DNA]</scope>
    <source>
        <strain evidence="4">cv. SF193</strain>
        <tissue evidence="2">Leaves</tissue>
    </source>
</reference>
<feature type="transmembrane region" description="Helical" evidence="1">
    <location>
        <begin position="23"/>
        <end position="50"/>
    </location>
</feature>